<reference evidence="2 4" key="2">
    <citation type="submission" date="2019-07" db="EMBL/GenBank/DDBJ databases">
        <title>Whole genome shotgun sequence of Kocuria flava NBRC 107626.</title>
        <authorList>
            <person name="Hosoyama A."/>
            <person name="Uohara A."/>
            <person name="Ohji S."/>
            <person name="Ichikawa N."/>
        </authorList>
    </citation>
    <scope>NUCLEOTIDE SEQUENCE [LARGE SCALE GENOMIC DNA]</scope>
    <source>
        <strain evidence="2 4">NBRC 107626</strain>
    </source>
</reference>
<sequence length="216" mass="23175">MPLTVRCLDAQGRPVRLSARSLGRGSNDLQALLRSAYGAVRGVPAAEPVTVSFIEGQHGQLRLEYLALGTPPCRRRLGLRGRRTRRDGCEEVATALAHAALVVGEAVESIGVLTTAGSARWAAADTPEFVDLVRDDGLVRRVPAAVRTLVEDPQTLDLFRGALTLFVADDVERLIIGRDPETPGRYHEVVLTRSPELLRFLGGEPLSSLAGADPAP</sequence>
<evidence type="ECO:0000313" key="1">
    <source>
        <dbReference type="EMBL" id="ALU39997.1"/>
    </source>
</evidence>
<evidence type="ECO:0000313" key="4">
    <source>
        <dbReference type="Proteomes" id="UP000321155"/>
    </source>
</evidence>
<accession>A0A0U2NZV0</accession>
<dbReference type="Proteomes" id="UP000057181">
    <property type="component" value="Chromosome"/>
</dbReference>
<gene>
    <name evidence="1" type="ORF">AS188_09860</name>
    <name evidence="2" type="ORF">KFL01_06390</name>
</gene>
<organism evidence="1 3">
    <name type="scientific">Kocuria flava</name>
    <dbReference type="NCBI Taxonomy" id="446860"/>
    <lineage>
        <taxon>Bacteria</taxon>
        <taxon>Bacillati</taxon>
        <taxon>Actinomycetota</taxon>
        <taxon>Actinomycetes</taxon>
        <taxon>Micrococcales</taxon>
        <taxon>Micrococcaceae</taxon>
        <taxon>Kocuria</taxon>
    </lineage>
</organism>
<dbReference type="STRING" id="446860.AS188_09860"/>
<dbReference type="KEGG" id="kfv:AS188_09860"/>
<name>A0A0U2NZV0_9MICC</name>
<dbReference type="AlphaFoldDB" id="A0A0U2NZV0"/>
<reference evidence="1 3" key="1">
    <citation type="submission" date="2015-11" db="EMBL/GenBank/DDBJ databases">
        <title>Complete Genome Sequence of Kocuria flava strain HO-9041.</title>
        <authorList>
            <person name="Zhou M."/>
            <person name="Dai J."/>
        </authorList>
    </citation>
    <scope>NUCLEOTIDE SEQUENCE [LARGE SCALE GENOMIC DNA]</scope>
    <source>
        <strain evidence="1 3">HO-9041</strain>
    </source>
</reference>
<evidence type="ECO:0000313" key="2">
    <source>
        <dbReference type="EMBL" id="GEO91333.1"/>
    </source>
</evidence>
<proteinExistence type="predicted"/>
<dbReference type="EMBL" id="CP013254">
    <property type="protein sequence ID" value="ALU39997.1"/>
    <property type="molecule type" value="Genomic_DNA"/>
</dbReference>
<protein>
    <submittedName>
        <fullName evidence="1">Uncharacterized protein</fullName>
    </submittedName>
</protein>
<dbReference type="EMBL" id="BJZR01000010">
    <property type="protein sequence ID" value="GEO91333.1"/>
    <property type="molecule type" value="Genomic_DNA"/>
</dbReference>
<keyword evidence="4" id="KW-1185">Reference proteome</keyword>
<evidence type="ECO:0000313" key="3">
    <source>
        <dbReference type="Proteomes" id="UP000057181"/>
    </source>
</evidence>
<dbReference type="Proteomes" id="UP000321155">
    <property type="component" value="Unassembled WGS sequence"/>
</dbReference>